<gene>
    <name evidence="1" type="ORF">PEPS_34770</name>
</gene>
<evidence type="ECO:0000313" key="1">
    <source>
        <dbReference type="EMBL" id="BDD01197.1"/>
    </source>
</evidence>
<organism evidence="1 2">
    <name type="scientific">Persicobacter psychrovividus</name>
    <dbReference type="NCBI Taxonomy" id="387638"/>
    <lineage>
        <taxon>Bacteria</taxon>
        <taxon>Pseudomonadati</taxon>
        <taxon>Bacteroidota</taxon>
        <taxon>Cytophagia</taxon>
        <taxon>Cytophagales</taxon>
        <taxon>Persicobacteraceae</taxon>
        <taxon>Persicobacter</taxon>
    </lineage>
</organism>
<geneLocation type="plasmid" evidence="1 2">
    <name>pPP2</name>
</geneLocation>
<dbReference type="Proteomes" id="UP001354989">
    <property type="component" value="Plasmid pPP2"/>
</dbReference>
<keyword evidence="2" id="KW-1185">Reference proteome</keyword>
<proteinExistence type="predicted"/>
<name>A0ABM7VK15_9BACT</name>
<reference evidence="1 2" key="1">
    <citation type="submission" date="2021-12" db="EMBL/GenBank/DDBJ databases">
        <title>Genome sequencing of bacteria with rrn-lacking chromosome and rrn-plasmid.</title>
        <authorList>
            <person name="Anda M."/>
            <person name="Iwasaki W."/>
        </authorList>
    </citation>
    <scope>NUCLEOTIDE SEQUENCE [LARGE SCALE GENOMIC DNA]</scope>
    <source>
        <strain evidence="1 2">NBRC 101262</strain>
        <plasmid evidence="1 2">pPP2</plasmid>
    </source>
</reference>
<protein>
    <submittedName>
        <fullName evidence="1">Uncharacterized protein</fullName>
    </submittedName>
</protein>
<accession>A0ABM7VK15</accession>
<evidence type="ECO:0000313" key="2">
    <source>
        <dbReference type="Proteomes" id="UP001354989"/>
    </source>
</evidence>
<dbReference type="EMBL" id="AP025294">
    <property type="protein sequence ID" value="BDD01197.1"/>
    <property type="molecule type" value="Genomic_DNA"/>
</dbReference>
<keyword evidence="1" id="KW-0614">Plasmid</keyword>
<sequence length="65" mass="8073">MHKYYNIILFMQILRVRMLQNFRSRTIKHRPKPLKGLTISTYNYILFFQVLRLPQKKPLKFLVDY</sequence>